<protein>
    <submittedName>
        <fullName evidence="2">Uncharacterized protein</fullName>
    </submittedName>
</protein>
<dbReference type="EMBL" id="NBNE01000715">
    <property type="protein sequence ID" value="OWZ17662.1"/>
    <property type="molecule type" value="Genomic_DNA"/>
</dbReference>
<feature type="compositionally biased region" description="Polar residues" evidence="1">
    <location>
        <begin position="30"/>
        <end position="50"/>
    </location>
</feature>
<feature type="region of interest" description="Disordered" evidence="1">
    <location>
        <begin position="1"/>
        <end position="83"/>
    </location>
</feature>
<proteinExistence type="predicted"/>
<evidence type="ECO:0000313" key="2">
    <source>
        <dbReference type="EMBL" id="OWZ17662.1"/>
    </source>
</evidence>
<keyword evidence="3" id="KW-1185">Reference proteome</keyword>
<gene>
    <name evidence="2" type="ORF">PHMEG_0008361</name>
</gene>
<evidence type="ECO:0000256" key="1">
    <source>
        <dbReference type="SAM" id="MobiDB-lite"/>
    </source>
</evidence>
<reference evidence="3" key="1">
    <citation type="submission" date="2017-03" db="EMBL/GenBank/DDBJ databases">
        <title>Phytopthora megakarya and P. palmivora, two closely related causual agents of cacao black pod achieved similar genome size and gene model numbers by different mechanisms.</title>
        <authorList>
            <person name="Ali S."/>
            <person name="Shao J."/>
            <person name="Larry D.J."/>
            <person name="Kronmiller B."/>
            <person name="Shen D."/>
            <person name="Strem M.D."/>
            <person name="Melnick R.L."/>
            <person name="Guiltinan M.J."/>
            <person name="Tyler B.M."/>
            <person name="Meinhardt L.W."/>
            <person name="Bailey B.A."/>
        </authorList>
    </citation>
    <scope>NUCLEOTIDE SEQUENCE [LARGE SCALE GENOMIC DNA]</scope>
    <source>
        <strain evidence="3">zdho120</strain>
    </source>
</reference>
<feature type="compositionally biased region" description="Acidic residues" evidence="1">
    <location>
        <begin position="20"/>
        <end position="29"/>
    </location>
</feature>
<evidence type="ECO:0000313" key="3">
    <source>
        <dbReference type="Proteomes" id="UP000198211"/>
    </source>
</evidence>
<sequence length="333" mass="37722">MAVDPNSLEEESDATVVLDYTEEEGESSAEDVSNTTVSELSARITTTEVLSRSAPHQPLYTTNGVAPPSSPTSSENAQDSDISLDFGSDDDDAAISVVSRLVNKLAYTSIAYYDTLCEGEQALHSFNNYVYTYHTWYLSPYVLRKMYKCRSHGCRHRLKLPALRVDATSFRYQLLHRGLHSGRSVQFSNCGISPVMKPEINSLLKLGMSAGRVQNMMLFKYMRDPMAEEIIFAKVKKNGTTVKKQDTSKEWLQWILRLQEYATFMQYGQDPEDQFAFVEDILLLLFDEDLYFFNDVVRDESHLRPDVAIVGLHHLTARHCPAGTRGLLMDEQT</sequence>
<name>A0A225WJD1_9STRA</name>
<dbReference type="Proteomes" id="UP000198211">
    <property type="component" value="Unassembled WGS sequence"/>
</dbReference>
<dbReference type="OrthoDB" id="142788at2759"/>
<comment type="caution">
    <text evidence="2">The sequence shown here is derived from an EMBL/GenBank/DDBJ whole genome shotgun (WGS) entry which is preliminary data.</text>
</comment>
<accession>A0A225WJD1</accession>
<organism evidence="2 3">
    <name type="scientific">Phytophthora megakarya</name>
    <dbReference type="NCBI Taxonomy" id="4795"/>
    <lineage>
        <taxon>Eukaryota</taxon>
        <taxon>Sar</taxon>
        <taxon>Stramenopiles</taxon>
        <taxon>Oomycota</taxon>
        <taxon>Peronosporomycetes</taxon>
        <taxon>Peronosporales</taxon>
        <taxon>Peronosporaceae</taxon>
        <taxon>Phytophthora</taxon>
    </lineage>
</organism>
<dbReference type="AlphaFoldDB" id="A0A225WJD1"/>